<evidence type="ECO:0000313" key="3">
    <source>
        <dbReference type="EMBL" id="CAB5219814.1"/>
    </source>
</evidence>
<reference evidence="1" key="1">
    <citation type="submission" date="2020-04" db="EMBL/GenBank/DDBJ databases">
        <authorList>
            <person name="Chiriac C."/>
            <person name="Salcher M."/>
            <person name="Ghai R."/>
            <person name="Kavagutti S V."/>
        </authorList>
    </citation>
    <scope>NUCLEOTIDE SEQUENCE</scope>
</reference>
<protein>
    <submittedName>
        <fullName evidence="1">Uncharacterized protein</fullName>
    </submittedName>
</protein>
<evidence type="ECO:0000313" key="1">
    <source>
        <dbReference type="EMBL" id="CAB4122696.1"/>
    </source>
</evidence>
<gene>
    <name evidence="3" type="ORF">UFOVP234_21</name>
    <name evidence="1" type="ORF">UFOVP35_50</name>
    <name evidence="2" type="ORF">UFOVP52_73</name>
</gene>
<organism evidence="1">
    <name type="scientific">uncultured Caudovirales phage</name>
    <dbReference type="NCBI Taxonomy" id="2100421"/>
    <lineage>
        <taxon>Viruses</taxon>
        <taxon>Duplodnaviria</taxon>
        <taxon>Heunggongvirae</taxon>
        <taxon>Uroviricota</taxon>
        <taxon>Caudoviricetes</taxon>
        <taxon>Peduoviridae</taxon>
        <taxon>Maltschvirus</taxon>
        <taxon>Maltschvirus maltsch</taxon>
    </lineage>
</organism>
<sequence length="67" mass="7875">MEIMKIGNYKFHEYNDPSFPPQEWQWLSEDEVLDLFCVRGPAYSDIDAKICISSYKAIEAKLKEKNT</sequence>
<evidence type="ECO:0000313" key="2">
    <source>
        <dbReference type="EMBL" id="CAB4125012.1"/>
    </source>
</evidence>
<proteinExistence type="predicted"/>
<name>A0A6J5KN89_9CAUD</name>
<accession>A0A6J5KN89</accession>
<dbReference type="EMBL" id="LR796166">
    <property type="protein sequence ID" value="CAB4122696.1"/>
    <property type="molecule type" value="Genomic_DNA"/>
</dbReference>
<dbReference type="EMBL" id="LR798280">
    <property type="protein sequence ID" value="CAB5219814.1"/>
    <property type="molecule type" value="Genomic_DNA"/>
</dbReference>
<dbReference type="EMBL" id="LR796190">
    <property type="protein sequence ID" value="CAB4125012.1"/>
    <property type="molecule type" value="Genomic_DNA"/>
</dbReference>